<reference evidence="1 2" key="1">
    <citation type="submission" date="2015-01" db="EMBL/GenBank/DDBJ databases">
        <title>Evolution of Trichinella species and genotypes.</title>
        <authorList>
            <person name="Korhonen P.K."/>
            <person name="Edoardo P."/>
            <person name="Giuseppe L.R."/>
            <person name="Gasser R.B."/>
        </authorList>
    </citation>
    <scope>NUCLEOTIDE SEQUENCE [LARGE SCALE GENOMIC DNA]</scope>
    <source>
        <strain evidence="1">ISS470</strain>
    </source>
</reference>
<gene>
    <name evidence="1" type="ORF">T4D_5743</name>
</gene>
<proteinExistence type="predicted"/>
<sequence>MKLNKYCFKKYCLIKLIILNSKQIEIIAFFTLISTIIQVVPTSFDHKLAANIQNLKFYKSCNEV</sequence>
<name>A0A0V1G0B1_TRIPS</name>
<keyword evidence="2" id="KW-1185">Reference proteome</keyword>
<evidence type="ECO:0000313" key="2">
    <source>
        <dbReference type="Proteomes" id="UP000054995"/>
    </source>
</evidence>
<evidence type="ECO:0000313" key="1">
    <source>
        <dbReference type="EMBL" id="KRY91615.1"/>
    </source>
</evidence>
<protein>
    <submittedName>
        <fullName evidence="1">Uncharacterized protein</fullName>
    </submittedName>
</protein>
<accession>A0A0V1G0B1</accession>
<organism evidence="1 2">
    <name type="scientific">Trichinella pseudospiralis</name>
    <name type="common">Parasitic roundworm</name>
    <dbReference type="NCBI Taxonomy" id="6337"/>
    <lineage>
        <taxon>Eukaryota</taxon>
        <taxon>Metazoa</taxon>
        <taxon>Ecdysozoa</taxon>
        <taxon>Nematoda</taxon>
        <taxon>Enoplea</taxon>
        <taxon>Dorylaimia</taxon>
        <taxon>Trichinellida</taxon>
        <taxon>Trichinellidae</taxon>
        <taxon>Trichinella</taxon>
    </lineage>
</organism>
<dbReference type="EMBL" id="JYDT01000012">
    <property type="protein sequence ID" value="KRY91615.1"/>
    <property type="molecule type" value="Genomic_DNA"/>
</dbReference>
<comment type="caution">
    <text evidence="1">The sequence shown here is derived from an EMBL/GenBank/DDBJ whole genome shotgun (WGS) entry which is preliminary data.</text>
</comment>
<dbReference type="Proteomes" id="UP000054995">
    <property type="component" value="Unassembled WGS sequence"/>
</dbReference>